<dbReference type="InterPro" id="IPR036291">
    <property type="entry name" value="NAD(P)-bd_dom_sf"/>
</dbReference>
<keyword evidence="1" id="KW-0808">Transferase</keyword>
<evidence type="ECO:0000256" key="1">
    <source>
        <dbReference type="ARBA" id="ARBA00022679"/>
    </source>
</evidence>
<evidence type="ECO:0000256" key="2">
    <source>
        <dbReference type="ARBA" id="ARBA00023268"/>
    </source>
</evidence>
<dbReference type="PANTHER" id="PTHR45681">
    <property type="entry name" value="POLYKETIDE SYNTHASE 44-RELATED"/>
    <property type="match status" value="1"/>
</dbReference>
<dbReference type="PANTHER" id="PTHR45681:SF6">
    <property type="entry name" value="POLYKETIDE SYNTHASE 37"/>
    <property type="match status" value="1"/>
</dbReference>
<feature type="domain" description="Enoyl reductase (ER)" evidence="3">
    <location>
        <begin position="2"/>
        <end position="207"/>
    </location>
</feature>
<protein>
    <recommendedName>
        <fullName evidence="3">Enoyl reductase (ER) domain-containing protein</fullName>
    </recommendedName>
</protein>
<dbReference type="Gene3D" id="3.90.180.10">
    <property type="entry name" value="Medium-chain alcohol dehydrogenases, catalytic domain"/>
    <property type="match status" value="1"/>
</dbReference>
<dbReference type="EMBL" id="JBFTWV010000177">
    <property type="protein sequence ID" value="KAL2784494.1"/>
    <property type="molecule type" value="Genomic_DNA"/>
</dbReference>
<reference evidence="4 5" key="1">
    <citation type="submission" date="2024-07" db="EMBL/GenBank/DDBJ databases">
        <title>Section-level genome sequencing and comparative genomics of Aspergillus sections Usti and Cavernicolus.</title>
        <authorList>
            <consortium name="Lawrence Berkeley National Laboratory"/>
            <person name="Nybo J.L."/>
            <person name="Vesth T.C."/>
            <person name="Theobald S."/>
            <person name="Frisvad J.C."/>
            <person name="Larsen T.O."/>
            <person name="Kjaerboelling I."/>
            <person name="Rothschild-Mancinelli K."/>
            <person name="Lyhne E.K."/>
            <person name="Kogle M.E."/>
            <person name="Barry K."/>
            <person name="Clum A."/>
            <person name="Na H."/>
            <person name="Ledsgaard L."/>
            <person name="Lin J."/>
            <person name="Lipzen A."/>
            <person name="Kuo A."/>
            <person name="Riley R."/>
            <person name="Mondo S."/>
            <person name="Labutti K."/>
            <person name="Haridas S."/>
            <person name="Pangalinan J."/>
            <person name="Salamov A.A."/>
            <person name="Simmons B.A."/>
            <person name="Magnuson J.K."/>
            <person name="Chen J."/>
            <person name="Drula E."/>
            <person name="Henrissat B."/>
            <person name="Wiebenga A."/>
            <person name="Lubbers R.J."/>
            <person name="Gomes A.C."/>
            <person name="Makela M.R."/>
            <person name="Stajich J."/>
            <person name="Grigoriev I.V."/>
            <person name="Mortensen U.H."/>
            <person name="De Vries R.P."/>
            <person name="Baker S.E."/>
            <person name="Andersen M.R."/>
        </authorList>
    </citation>
    <scope>NUCLEOTIDE SEQUENCE [LARGE SCALE GENOMIC DNA]</scope>
    <source>
        <strain evidence="4 5">CBS 209.92</strain>
    </source>
</reference>
<keyword evidence="2" id="KW-0511">Multifunctional enzyme</keyword>
<accession>A0ABR4FMK3</accession>
<dbReference type="CDD" id="cd05195">
    <property type="entry name" value="enoyl_red"/>
    <property type="match status" value="1"/>
</dbReference>
<organism evidence="4 5">
    <name type="scientific">Aspergillus keveii</name>
    <dbReference type="NCBI Taxonomy" id="714993"/>
    <lineage>
        <taxon>Eukaryota</taxon>
        <taxon>Fungi</taxon>
        <taxon>Dikarya</taxon>
        <taxon>Ascomycota</taxon>
        <taxon>Pezizomycotina</taxon>
        <taxon>Eurotiomycetes</taxon>
        <taxon>Eurotiomycetidae</taxon>
        <taxon>Eurotiales</taxon>
        <taxon>Aspergillaceae</taxon>
        <taxon>Aspergillus</taxon>
        <taxon>Aspergillus subgen. Nidulantes</taxon>
    </lineage>
</organism>
<evidence type="ECO:0000313" key="4">
    <source>
        <dbReference type="EMBL" id="KAL2784494.1"/>
    </source>
</evidence>
<dbReference type="InterPro" id="IPR050444">
    <property type="entry name" value="Polyketide_Synthase"/>
</dbReference>
<dbReference type="Pfam" id="PF13602">
    <property type="entry name" value="ADH_zinc_N_2"/>
    <property type="match status" value="1"/>
</dbReference>
<sequence>MSTVYATALWVFAHLAKLRKGHTVLIHSACGGVGLASIRMCQQLKAKIFATVGNEEKAQYLVDNMGIPRACIFNSRDASFLPDVMRATGGGGVDVVLNSLAGKFLHTSWECVAPYGQFFEIGKRDLLTHGSLDMSPFQQNRAFYGVDLKDLAEVNWDRFEELLGEFEDWNREGKIAPIEPRRVFDAVDIVDAFCYMQTGTHIGKIVVRMPDSAANWHCNTKHIQVDLQGDAVYLLVGGLGGLGRAIARQGDARFGIYYGMETQGEQRASVYKDRVKLLVGRIEAEPSLLDEPEFGGELTLELGGIMTDYMPSMAAADMSEEQSWGRYYFGEINKAGTVRGLAQLAIVHLKAKYGDGQAVAS</sequence>
<evidence type="ECO:0000313" key="5">
    <source>
        <dbReference type="Proteomes" id="UP001610563"/>
    </source>
</evidence>
<dbReference type="InterPro" id="IPR020843">
    <property type="entry name" value="ER"/>
</dbReference>
<evidence type="ECO:0000259" key="3">
    <source>
        <dbReference type="SMART" id="SM00829"/>
    </source>
</evidence>
<gene>
    <name evidence="4" type="ORF">BJX66DRAFT_343967</name>
</gene>
<dbReference type="Proteomes" id="UP001610563">
    <property type="component" value="Unassembled WGS sequence"/>
</dbReference>
<dbReference type="SUPFAM" id="SSF51735">
    <property type="entry name" value="NAD(P)-binding Rossmann-fold domains"/>
    <property type="match status" value="1"/>
</dbReference>
<name>A0ABR4FMK3_9EURO</name>
<keyword evidence="5" id="KW-1185">Reference proteome</keyword>
<dbReference type="SMART" id="SM00829">
    <property type="entry name" value="PKS_ER"/>
    <property type="match status" value="1"/>
</dbReference>
<proteinExistence type="predicted"/>
<comment type="caution">
    <text evidence="4">The sequence shown here is derived from an EMBL/GenBank/DDBJ whole genome shotgun (WGS) entry which is preliminary data.</text>
</comment>